<evidence type="ECO:0000256" key="1">
    <source>
        <dbReference type="ARBA" id="ARBA00004275"/>
    </source>
</evidence>
<comment type="subcellular location">
    <subcellularLocation>
        <location evidence="1">Peroxisome</location>
    </subcellularLocation>
</comment>
<evidence type="ECO:0000256" key="4">
    <source>
        <dbReference type="ARBA" id="ARBA00022832"/>
    </source>
</evidence>
<dbReference type="CDD" id="cd06558">
    <property type="entry name" value="crotonase-like"/>
    <property type="match status" value="1"/>
</dbReference>
<evidence type="ECO:0000256" key="8">
    <source>
        <dbReference type="ARBA" id="ARBA00023235"/>
    </source>
</evidence>
<evidence type="ECO:0000256" key="2">
    <source>
        <dbReference type="ARBA" id="ARBA00005005"/>
    </source>
</evidence>
<dbReference type="Gene3D" id="3.90.226.10">
    <property type="entry name" value="2-enoyl-CoA Hydratase, Chain A, domain 1"/>
    <property type="match status" value="1"/>
</dbReference>
<evidence type="ECO:0000313" key="11">
    <source>
        <dbReference type="Proteomes" id="UP000482155"/>
    </source>
</evidence>
<dbReference type="Pfam" id="PF00378">
    <property type="entry name" value="ECH_1"/>
    <property type="match status" value="1"/>
</dbReference>
<dbReference type="NCBIfam" id="NF004794">
    <property type="entry name" value="PRK06142.1"/>
    <property type="match status" value="1"/>
</dbReference>
<evidence type="ECO:0000256" key="9">
    <source>
        <dbReference type="RuleBase" id="RU003707"/>
    </source>
</evidence>
<dbReference type="Gene3D" id="1.10.12.10">
    <property type="entry name" value="Lyase 2-enoyl-coa Hydratase, Chain A, domain 2"/>
    <property type="match status" value="1"/>
</dbReference>
<dbReference type="GO" id="GO:0016853">
    <property type="term" value="F:isomerase activity"/>
    <property type="evidence" value="ECO:0007669"/>
    <property type="project" value="UniProtKB-KW"/>
</dbReference>
<keyword evidence="7" id="KW-0576">Peroxisome</keyword>
<dbReference type="PANTHER" id="PTHR43149:SF1">
    <property type="entry name" value="DELTA(3,5)-DELTA(2,4)-DIENOYL-COA ISOMERASE, MITOCHONDRIAL"/>
    <property type="match status" value="1"/>
</dbReference>
<dbReference type="PROSITE" id="PS00166">
    <property type="entry name" value="ENOYL_COA_HYDRATASE"/>
    <property type="match status" value="1"/>
</dbReference>
<dbReference type="GO" id="GO:0005737">
    <property type="term" value="C:cytoplasm"/>
    <property type="evidence" value="ECO:0007669"/>
    <property type="project" value="UniProtKB-ARBA"/>
</dbReference>
<proteinExistence type="inferred from homology"/>
<organism evidence="10 11">
    <name type="scientific">Noviherbaspirillum galbum</name>
    <dbReference type="NCBI Taxonomy" id="2709383"/>
    <lineage>
        <taxon>Bacteria</taxon>
        <taxon>Pseudomonadati</taxon>
        <taxon>Pseudomonadota</taxon>
        <taxon>Betaproteobacteria</taxon>
        <taxon>Burkholderiales</taxon>
        <taxon>Oxalobacteraceae</taxon>
        <taxon>Noviherbaspirillum</taxon>
    </lineage>
</organism>
<dbReference type="InterPro" id="IPR014748">
    <property type="entry name" value="Enoyl-CoA_hydra_C"/>
</dbReference>
<dbReference type="UniPathway" id="UPA00659"/>
<evidence type="ECO:0000256" key="3">
    <source>
        <dbReference type="ARBA" id="ARBA00005254"/>
    </source>
</evidence>
<dbReference type="GO" id="GO:0006635">
    <property type="term" value="P:fatty acid beta-oxidation"/>
    <property type="evidence" value="ECO:0007669"/>
    <property type="project" value="UniProtKB-UniPathway"/>
</dbReference>
<evidence type="ECO:0000313" key="10">
    <source>
        <dbReference type="EMBL" id="NEX63694.1"/>
    </source>
</evidence>
<evidence type="ECO:0000256" key="5">
    <source>
        <dbReference type="ARBA" id="ARBA00022990"/>
    </source>
</evidence>
<dbReference type="Proteomes" id="UP000482155">
    <property type="component" value="Unassembled WGS sequence"/>
</dbReference>
<dbReference type="InterPro" id="IPR001753">
    <property type="entry name" value="Enoyl-CoA_hydra/iso"/>
</dbReference>
<dbReference type="EMBL" id="JAAIVB010000074">
    <property type="protein sequence ID" value="NEX63694.1"/>
    <property type="molecule type" value="Genomic_DNA"/>
</dbReference>
<name>A0A6B3SSQ6_9BURK</name>
<keyword evidence="6" id="KW-0443">Lipid metabolism</keyword>
<keyword evidence="4" id="KW-0276">Fatty acid metabolism</keyword>
<protein>
    <submittedName>
        <fullName evidence="10">Crotonase/enoyl-CoA hydratase family protein</fullName>
    </submittedName>
</protein>
<comment type="similarity">
    <text evidence="3 9">Belongs to the enoyl-CoA hydratase/isomerase family.</text>
</comment>
<sequence length="277" mass="30593">MNGRGGHVETTTIRCWQDGPLAYLELNRPEKANAIDERMWQELRAAMQWVDRTPSIRVAILCGAGRHFCAGIDLSMLHALQRFAAAECRGRGAEQVRLMILDLQDTVTAIERCRKPVIARIHGACVGGGIDISTACDLRYCSDDAYFSVKEVDVGLTADVGTLQRLPRLIGEGMARELSYTARRFSAAEAREMRLVNRVYATVEELTSGVDELARSIAAKSPLAVRGTKEMITYMRDHSIEDGLNYIATWNAGMLLSADLEEALAAQREKRGAVFGD</sequence>
<keyword evidence="8" id="KW-0413">Isomerase</keyword>
<dbReference type="InterPro" id="IPR045002">
    <property type="entry name" value="Ech1-like"/>
</dbReference>
<dbReference type="FunFam" id="3.90.226.10:FF:000024">
    <property type="entry name" value="Delta3,5-delta2,4-dienoyl-CoA isomerase"/>
    <property type="match status" value="1"/>
</dbReference>
<dbReference type="SUPFAM" id="SSF52096">
    <property type="entry name" value="ClpP/crotonase"/>
    <property type="match status" value="1"/>
</dbReference>
<dbReference type="FunFam" id="1.10.12.10:FF:000004">
    <property type="entry name" value="Delta3,5-delta2,4-dienoyl-CoA isomerase"/>
    <property type="match status" value="1"/>
</dbReference>
<reference evidence="10 11" key="1">
    <citation type="submission" date="2020-02" db="EMBL/GenBank/DDBJ databases">
        <authorList>
            <person name="Kim M.K."/>
        </authorList>
    </citation>
    <scope>NUCLEOTIDE SEQUENCE [LARGE SCALE GENOMIC DNA]</scope>
    <source>
        <strain evidence="10 11">17J57-3</strain>
    </source>
</reference>
<comment type="pathway">
    <text evidence="2">Lipid metabolism; fatty acid beta-oxidation.</text>
</comment>
<dbReference type="AlphaFoldDB" id="A0A6B3SSQ6"/>
<dbReference type="InterPro" id="IPR018376">
    <property type="entry name" value="Enoyl-CoA_hyd/isom_CS"/>
</dbReference>
<comment type="caution">
    <text evidence="10">The sequence shown here is derived from an EMBL/GenBank/DDBJ whole genome shotgun (WGS) entry which is preliminary data.</text>
</comment>
<gene>
    <name evidence="10" type="ORF">G3574_21670</name>
</gene>
<keyword evidence="11" id="KW-1185">Reference proteome</keyword>
<accession>A0A6B3SSQ6</accession>
<dbReference type="PANTHER" id="PTHR43149">
    <property type="entry name" value="ENOYL-COA HYDRATASE"/>
    <property type="match status" value="1"/>
</dbReference>
<evidence type="ECO:0000256" key="6">
    <source>
        <dbReference type="ARBA" id="ARBA00023098"/>
    </source>
</evidence>
<evidence type="ECO:0000256" key="7">
    <source>
        <dbReference type="ARBA" id="ARBA00023140"/>
    </source>
</evidence>
<keyword evidence="5" id="KW-0007">Acetylation</keyword>
<dbReference type="InterPro" id="IPR029045">
    <property type="entry name" value="ClpP/crotonase-like_dom_sf"/>
</dbReference>